<keyword evidence="1" id="KW-0732">Signal</keyword>
<evidence type="ECO:0000313" key="3">
    <source>
        <dbReference type="Proteomes" id="UP001165381"/>
    </source>
</evidence>
<organism evidence="2 3">
    <name type="scientific">Jejuia spongiicola</name>
    <dbReference type="NCBI Taxonomy" id="2942207"/>
    <lineage>
        <taxon>Bacteria</taxon>
        <taxon>Pseudomonadati</taxon>
        <taxon>Bacteroidota</taxon>
        <taxon>Flavobacteriia</taxon>
        <taxon>Flavobacteriales</taxon>
        <taxon>Flavobacteriaceae</taxon>
        <taxon>Jejuia</taxon>
    </lineage>
</organism>
<gene>
    <name evidence="2" type="ORF">M3P09_08600</name>
</gene>
<name>A0ABT0QDI2_9FLAO</name>
<evidence type="ECO:0000256" key="1">
    <source>
        <dbReference type="SAM" id="SignalP"/>
    </source>
</evidence>
<evidence type="ECO:0008006" key="4">
    <source>
        <dbReference type="Google" id="ProtNLM"/>
    </source>
</evidence>
<evidence type="ECO:0000313" key="2">
    <source>
        <dbReference type="EMBL" id="MCL6295050.1"/>
    </source>
</evidence>
<sequence>MKTLKFTLVAITITTLMACGGGTSKQPANAKGFSTIEENIKSKFGDDAYYTNLTITNADPMGNILGITVTDAPESLKMEEWSHFQGAWKQISEVTLEISEGSKAADFMFQLNEQINLKRLGELAEKAIEQLKNEKNIESPKLNMAFISFPDNGDINEAQYVIMLEPKNGGTTFTFSYKLNGELIEMDY</sequence>
<protein>
    <recommendedName>
        <fullName evidence="4">DUF3862 domain-containing protein</fullName>
    </recommendedName>
</protein>
<keyword evidence="3" id="KW-1185">Reference proteome</keyword>
<reference evidence="2" key="1">
    <citation type="submission" date="2022-05" db="EMBL/GenBank/DDBJ databases">
        <authorList>
            <person name="Park J.-S."/>
        </authorList>
    </citation>
    <scope>NUCLEOTIDE SEQUENCE</scope>
    <source>
        <strain evidence="2">2012CJ34-3</strain>
    </source>
</reference>
<dbReference type="PROSITE" id="PS51257">
    <property type="entry name" value="PROKAR_LIPOPROTEIN"/>
    <property type="match status" value="1"/>
</dbReference>
<accession>A0ABT0QDI2</accession>
<dbReference type="Proteomes" id="UP001165381">
    <property type="component" value="Unassembled WGS sequence"/>
</dbReference>
<feature type="chain" id="PRO_5046584742" description="DUF3862 domain-containing protein" evidence="1">
    <location>
        <begin position="19"/>
        <end position="188"/>
    </location>
</feature>
<comment type="caution">
    <text evidence="2">The sequence shown here is derived from an EMBL/GenBank/DDBJ whole genome shotgun (WGS) entry which is preliminary data.</text>
</comment>
<dbReference type="RefSeq" id="WP_249972807.1">
    <property type="nucleotide sequence ID" value="NZ_JAMFLZ010000003.1"/>
</dbReference>
<dbReference type="EMBL" id="JAMFLZ010000003">
    <property type="protein sequence ID" value="MCL6295050.1"/>
    <property type="molecule type" value="Genomic_DNA"/>
</dbReference>
<feature type="signal peptide" evidence="1">
    <location>
        <begin position="1"/>
        <end position="18"/>
    </location>
</feature>
<proteinExistence type="predicted"/>